<keyword evidence="1" id="KW-1185">Reference proteome</keyword>
<protein>
    <submittedName>
        <fullName evidence="2">Uncharacterized protein LOC113394976</fullName>
    </submittedName>
</protein>
<evidence type="ECO:0000313" key="2">
    <source>
        <dbReference type="RefSeq" id="XP_026488266.2"/>
    </source>
</evidence>
<gene>
    <name evidence="2" type="primary">LOC113394976</name>
</gene>
<dbReference type="AlphaFoldDB" id="A0A8B8HX33"/>
<dbReference type="OMA" id="REWRNFH"/>
<organism evidence="1 2">
    <name type="scientific">Vanessa tameamea</name>
    <name type="common">Kamehameha butterfly</name>
    <dbReference type="NCBI Taxonomy" id="334116"/>
    <lineage>
        <taxon>Eukaryota</taxon>
        <taxon>Metazoa</taxon>
        <taxon>Ecdysozoa</taxon>
        <taxon>Arthropoda</taxon>
        <taxon>Hexapoda</taxon>
        <taxon>Insecta</taxon>
        <taxon>Pterygota</taxon>
        <taxon>Neoptera</taxon>
        <taxon>Endopterygota</taxon>
        <taxon>Lepidoptera</taxon>
        <taxon>Glossata</taxon>
        <taxon>Ditrysia</taxon>
        <taxon>Papilionoidea</taxon>
        <taxon>Nymphalidae</taxon>
        <taxon>Nymphalinae</taxon>
        <taxon>Vanessa</taxon>
    </lineage>
</organism>
<dbReference type="RefSeq" id="XP_026488266.2">
    <property type="nucleotide sequence ID" value="XM_026632481.2"/>
</dbReference>
<evidence type="ECO:0000313" key="1">
    <source>
        <dbReference type="Proteomes" id="UP001652626"/>
    </source>
</evidence>
<dbReference type="PANTHER" id="PTHR34717">
    <property type="entry name" value="EG:BACR7A4.20 PROTEIN"/>
    <property type="match status" value="1"/>
</dbReference>
<dbReference type="OrthoDB" id="7427440at2759"/>
<name>A0A8B8HX33_VANTA</name>
<dbReference type="Proteomes" id="UP001652626">
    <property type="component" value="Chromosome 9"/>
</dbReference>
<dbReference type="PANTHER" id="PTHR34717:SF1">
    <property type="entry name" value="EG:BACR7A4.20 PROTEIN"/>
    <property type="match status" value="1"/>
</dbReference>
<proteinExistence type="predicted"/>
<reference evidence="2" key="1">
    <citation type="submission" date="2025-08" db="UniProtKB">
        <authorList>
            <consortium name="RefSeq"/>
        </authorList>
    </citation>
    <scope>IDENTIFICATION</scope>
    <source>
        <tissue evidence="2">Whole body</tissue>
    </source>
</reference>
<dbReference type="GeneID" id="113394976"/>
<sequence>MLTCLTSLLISVGVVFIFRFINMKYKPAILGIYQQRNKTYWFKFLFMYSFLRIRQVITYLKRLLAIESGRSPDGVAHVQEHHAKLEQIYKLDDHTLGIDGVYYNGMSENGDAIICGLARRPHGICDSFLYIKIKNEPLLLTPRLPDTYVQRTMEDEDDYSVQGIKIKNFIPMRTWTLSYNGEMKPRNDINKTVKVTADLIWSAQWAPFEYDTQMSPYSVADDMAREPWSSDYFELVKKLHQTHYEQMGSLTGTVTVEDNTYNINMPCVRDRSFGPLRDWRNFHRYVYHFVFLENGDCMAIGSVSQPAILSHLTIGYLCKKADQSVVAVDASDFHLYQHGENQILPKDYGFTFQAGGQSYVLRVMLIDEDKFYIGKDREAKFYERWSNVEVNGVKGKACVEWQFNNTQK</sequence>
<accession>A0A8B8HX33</accession>